<reference evidence="1 2" key="1">
    <citation type="submission" date="2021-03" db="EMBL/GenBank/DDBJ databases">
        <title>Human Oral Microbial Genomes.</title>
        <authorList>
            <person name="Johnston C.D."/>
            <person name="Chen T."/>
            <person name="Dewhirst F.E."/>
        </authorList>
    </citation>
    <scope>NUCLEOTIDE SEQUENCE [LARGE SCALE GENOMIC DNA]</scope>
    <source>
        <strain evidence="1 2">DSMZ 100122</strain>
    </source>
</reference>
<sequence>MARRDRHGNDDGHKVTMLIPGGPLFADHPEDIGTSRVFVTAEPESALFTER</sequence>
<dbReference type="Proteomes" id="UP000678513">
    <property type="component" value="Chromosome"/>
</dbReference>
<proteinExistence type="predicted"/>
<evidence type="ECO:0000313" key="1">
    <source>
        <dbReference type="EMBL" id="QUC08333.1"/>
    </source>
</evidence>
<organism evidence="1 2">
    <name type="scientific">Arachnia rubra</name>
    <dbReference type="NCBI Taxonomy" id="1547448"/>
    <lineage>
        <taxon>Bacteria</taxon>
        <taxon>Bacillati</taxon>
        <taxon>Actinomycetota</taxon>
        <taxon>Actinomycetes</taxon>
        <taxon>Propionibacteriales</taxon>
        <taxon>Propionibacteriaceae</taxon>
        <taxon>Arachnia</taxon>
    </lineage>
</organism>
<name>A0ABX7Y732_9ACTN</name>
<evidence type="ECO:0000313" key="2">
    <source>
        <dbReference type="Proteomes" id="UP000678513"/>
    </source>
</evidence>
<dbReference type="RefSeq" id="WP_212324095.1">
    <property type="nucleotide sequence ID" value="NZ_AP024463.1"/>
</dbReference>
<gene>
    <name evidence="1" type="ORF">J5A65_00835</name>
</gene>
<dbReference type="EMBL" id="CP072384">
    <property type="protein sequence ID" value="QUC08333.1"/>
    <property type="molecule type" value="Genomic_DNA"/>
</dbReference>
<protein>
    <submittedName>
        <fullName evidence="1">Uncharacterized protein</fullName>
    </submittedName>
</protein>
<keyword evidence="2" id="KW-1185">Reference proteome</keyword>
<accession>A0ABX7Y732</accession>